<keyword evidence="9" id="KW-0460">Magnesium</keyword>
<keyword evidence="17" id="KW-1185">Reference proteome</keyword>
<dbReference type="PANTHER" id="PTHR21077">
    <property type="entry name" value="EME1 PROTEIN"/>
    <property type="match status" value="1"/>
</dbReference>
<dbReference type="Proteomes" id="UP000838763">
    <property type="component" value="Unassembled WGS sequence"/>
</dbReference>
<keyword evidence="5" id="KW-0479">Metal-binding</keyword>
<comment type="cofactor">
    <cofactor evidence="1">
        <name>Mg(2+)</name>
        <dbReference type="ChEBI" id="CHEBI:18420"/>
    </cofactor>
</comment>
<feature type="compositionally biased region" description="Basic and acidic residues" evidence="14">
    <location>
        <begin position="27"/>
        <end position="38"/>
    </location>
</feature>
<evidence type="ECO:0000256" key="12">
    <source>
        <dbReference type="ARBA" id="ARBA00023242"/>
    </source>
</evidence>
<dbReference type="GO" id="GO:0006302">
    <property type="term" value="P:double-strand break repair"/>
    <property type="evidence" value="ECO:0007669"/>
    <property type="project" value="TreeGrafter"/>
</dbReference>
<name>A0A9P1MG83_9PEZI</name>
<gene>
    <name evidence="16" type="ORF">PPNO1_LOCUS9680</name>
</gene>
<reference evidence="16" key="1">
    <citation type="submission" date="2022-11" db="EMBL/GenBank/DDBJ databases">
        <authorList>
            <person name="Scott C."/>
            <person name="Bruce N."/>
        </authorList>
    </citation>
    <scope>NUCLEOTIDE SEQUENCE</scope>
</reference>
<evidence type="ECO:0000259" key="15">
    <source>
        <dbReference type="SMART" id="SM00891"/>
    </source>
</evidence>
<dbReference type="EMBL" id="CALLCH030000021">
    <property type="protein sequence ID" value="CAI4220137.1"/>
    <property type="molecule type" value="Genomic_DNA"/>
</dbReference>
<organism evidence="16 17">
    <name type="scientific">Parascedosporium putredinis</name>
    <dbReference type="NCBI Taxonomy" id="1442378"/>
    <lineage>
        <taxon>Eukaryota</taxon>
        <taxon>Fungi</taxon>
        <taxon>Dikarya</taxon>
        <taxon>Ascomycota</taxon>
        <taxon>Pezizomycotina</taxon>
        <taxon>Sordariomycetes</taxon>
        <taxon>Hypocreomycetidae</taxon>
        <taxon>Microascales</taxon>
        <taxon>Microascaceae</taxon>
        <taxon>Parascedosporium</taxon>
    </lineage>
</organism>
<keyword evidence="12" id="KW-0539">Nucleus</keyword>
<dbReference type="GO" id="GO:0046872">
    <property type="term" value="F:metal ion binding"/>
    <property type="evidence" value="ECO:0007669"/>
    <property type="project" value="UniProtKB-KW"/>
</dbReference>
<proteinExistence type="inferred from homology"/>
<protein>
    <recommendedName>
        <fullName evidence="15">ERCC4 domain-containing protein</fullName>
    </recommendedName>
</protein>
<evidence type="ECO:0000256" key="5">
    <source>
        <dbReference type="ARBA" id="ARBA00022723"/>
    </source>
</evidence>
<dbReference type="GO" id="GO:0000712">
    <property type="term" value="P:resolution of meiotic recombination intermediates"/>
    <property type="evidence" value="ECO:0007669"/>
    <property type="project" value="TreeGrafter"/>
</dbReference>
<dbReference type="InterPro" id="IPR033310">
    <property type="entry name" value="Mms4/EME1/EME2"/>
</dbReference>
<comment type="subcellular location">
    <subcellularLocation>
        <location evidence="2">Nucleus</location>
    </subcellularLocation>
</comment>
<feature type="region of interest" description="Disordered" evidence="14">
    <location>
        <begin position="17"/>
        <end position="130"/>
    </location>
</feature>
<evidence type="ECO:0000256" key="4">
    <source>
        <dbReference type="ARBA" id="ARBA00022722"/>
    </source>
</evidence>
<evidence type="ECO:0000256" key="10">
    <source>
        <dbReference type="ARBA" id="ARBA00023172"/>
    </source>
</evidence>
<evidence type="ECO:0000256" key="9">
    <source>
        <dbReference type="ARBA" id="ARBA00022842"/>
    </source>
</evidence>
<feature type="compositionally biased region" description="Low complexity" evidence="14">
    <location>
        <begin position="47"/>
        <end position="67"/>
    </location>
</feature>
<feature type="region of interest" description="Disordered" evidence="14">
    <location>
        <begin position="248"/>
        <end position="302"/>
    </location>
</feature>
<keyword evidence="11" id="KW-0234">DNA repair</keyword>
<keyword evidence="6" id="KW-0255">Endonuclease</keyword>
<feature type="compositionally biased region" description="Basic and acidic residues" evidence="14">
    <location>
        <begin position="286"/>
        <end position="302"/>
    </location>
</feature>
<evidence type="ECO:0000256" key="14">
    <source>
        <dbReference type="SAM" id="MobiDB-lite"/>
    </source>
</evidence>
<dbReference type="Gene3D" id="3.40.50.10130">
    <property type="match status" value="1"/>
</dbReference>
<keyword evidence="4" id="KW-0540">Nuclease</keyword>
<dbReference type="GO" id="GO:0031297">
    <property type="term" value="P:replication fork processing"/>
    <property type="evidence" value="ECO:0007669"/>
    <property type="project" value="TreeGrafter"/>
</dbReference>
<comment type="similarity">
    <text evidence="3">Belongs to the EME1/MMS4 family.</text>
</comment>
<dbReference type="InterPro" id="IPR006166">
    <property type="entry name" value="ERCC4_domain"/>
</dbReference>
<dbReference type="AlphaFoldDB" id="A0A9P1MG83"/>
<evidence type="ECO:0000256" key="8">
    <source>
        <dbReference type="ARBA" id="ARBA00022801"/>
    </source>
</evidence>
<accession>A0A9P1MG83</accession>
<dbReference type="GO" id="GO:0008821">
    <property type="term" value="F:crossover junction DNA endonuclease activity"/>
    <property type="evidence" value="ECO:0007669"/>
    <property type="project" value="TreeGrafter"/>
</dbReference>
<dbReference type="PANTHER" id="PTHR21077:SF5">
    <property type="entry name" value="CROSSOVER JUNCTION ENDONUCLEASE MMS4"/>
    <property type="match status" value="1"/>
</dbReference>
<evidence type="ECO:0000256" key="2">
    <source>
        <dbReference type="ARBA" id="ARBA00004123"/>
    </source>
</evidence>
<keyword evidence="8" id="KW-0378">Hydrolase</keyword>
<evidence type="ECO:0000313" key="16">
    <source>
        <dbReference type="EMBL" id="CAI4220137.1"/>
    </source>
</evidence>
<keyword evidence="7" id="KW-0227">DNA damage</keyword>
<dbReference type="SMART" id="SM00891">
    <property type="entry name" value="ERCC4"/>
    <property type="match status" value="1"/>
</dbReference>
<dbReference type="Pfam" id="PF02732">
    <property type="entry name" value="ERCC4"/>
    <property type="match status" value="1"/>
</dbReference>
<evidence type="ECO:0000256" key="7">
    <source>
        <dbReference type="ARBA" id="ARBA00022763"/>
    </source>
</evidence>
<feature type="region of interest" description="Disordered" evidence="14">
    <location>
        <begin position="159"/>
        <end position="235"/>
    </location>
</feature>
<evidence type="ECO:0000313" key="17">
    <source>
        <dbReference type="Proteomes" id="UP000838763"/>
    </source>
</evidence>
<evidence type="ECO:0000256" key="3">
    <source>
        <dbReference type="ARBA" id="ARBA00005313"/>
    </source>
</evidence>
<dbReference type="GO" id="GO:0005634">
    <property type="term" value="C:nucleus"/>
    <property type="evidence" value="ECO:0007669"/>
    <property type="project" value="UniProtKB-SubCell"/>
</dbReference>
<feature type="compositionally biased region" description="Polar residues" evidence="14">
    <location>
        <begin position="195"/>
        <end position="207"/>
    </location>
</feature>
<dbReference type="OrthoDB" id="343092at2759"/>
<evidence type="ECO:0000256" key="13">
    <source>
        <dbReference type="ARBA" id="ARBA00023254"/>
    </source>
</evidence>
<evidence type="ECO:0000256" key="6">
    <source>
        <dbReference type="ARBA" id="ARBA00022759"/>
    </source>
</evidence>
<evidence type="ECO:0000256" key="1">
    <source>
        <dbReference type="ARBA" id="ARBA00001946"/>
    </source>
</evidence>
<keyword evidence="13" id="KW-0469">Meiosis</keyword>
<dbReference type="GO" id="GO:0048476">
    <property type="term" value="C:Holliday junction resolvase complex"/>
    <property type="evidence" value="ECO:0007669"/>
    <property type="project" value="InterPro"/>
</dbReference>
<feature type="domain" description="ERCC4" evidence="15">
    <location>
        <begin position="238"/>
        <end position="542"/>
    </location>
</feature>
<comment type="caution">
    <text evidence="16">The sequence shown here is derived from an EMBL/GenBank/DDBJ whole genome shotgun (WGS) entry which is preliminary data.</text>
</comment>
<dbReference type="GO" id="GO:0031573">
    <property type="term" value="P:mitotic intra-S DNA damage checkpoint signaling"/>
    <property type="evidence" value="ECO:0007669"/>
    <property type="project" value="TreeGrafter"/>
</dbReference>
<evidence type="ECO:0000256" key="11">
    <source>
        <dbReference type="ARBA" id="ARBA00023204"/>
    </source>
</evidence>
<keyword evidence="10" id="KW-0233">DNA recombination</keyword>
<dbReference type="GO" id="GO:0003677">
    <property type="term" value="F:DNA binding"/>
    <property type="evidence" value="ECO:0007669"/>
    <property type="project" value="InterPro"/>
</dbReference>
<sequence>MGGEIISLVSSNEIFRDITENASNSQPRDETRGDRGDPARSPPRKTLPVVLELSDLSDSSDFPDASSIQPRRGPLRKDPRQIFHRTASSTARPRAGGKLGVAPPPPPLRRAFDDPIELSSTPDFGPKVKWVGVPESRQGAAAAACRHDSFTFLPRLCGGRYRPRDWDAKRPRLGNPARAPRPSAMRDPEDEVEVSVQSLVDTPSPFSELSPPRRTTDWDPISSSAPEILPPPRREEDVINIDSDSEDLGRAASISSDESFPDVSNLGPSTTTHHRTSLSRPGGSTTERDRKKREREAAKEQRLKDKARAAALAEVNKVKTDKKISARIENARWDSGPVGHVVRWRRRVRARYDEDRGHYEPIPERVEDETFALALLDADEFVGLCLDPWMRRNRNLRNRQFAAAVRNVGGTTTTTTTTTSSTAGSRRPRAEYVDEETIESGLLALQVLHGALIHHASAPVETAQWIVTFTQHISTVPYRRRRDEANASAAAFCMDAGQVRVGEGAADTYVRMLQEITRVTAPVAYGIAAECPSIGDLVARLETGARWRCRIVGRR</sequence>